<proteinExistence type="predicted"/>
<sequence length="124" mass="13997">MERHILVLEDEEEISTLITIILSHAGFQVSCFPTLRQATNALQNQTFSLALIDANMPDGTSFDLIKMLKKTSCEVILMSGNLESFHSLNFQEYLTLEKPFRIQNLLSVIEQAEKKRPTSSPLSP</sequence>
<keyword evidence="2" id="KW-0902">Two-component regulatory system</keyword>
<evidence type="ECO:0000313" key="6">
    <source>
        <dbReference type="Proteomes" id="UP000516349"/>
    </source>
</evidence>
<dbReference type="InterPro" id="IPR011006">
    <property type="entry name" value="CheY-like_superfamily"/>
</dbReference>
<dbReference type="KEGG" id="ebla:JGUZn3_01070"/>
<gene>
    <name evidence="5" type="ORF">JGUZn3_01070</name>
</gene>
<evidence type="ECO:0000256" key="1">
    <source>
        <dbReference type="ARBA" id="ARBA00022553"/>
    </source>
</evidence>
<dbReference type="SMART" id="SM00448">
    <property type="entry name" value="REC"/>
    <property type="match status" value="1"/>
</dbReference>
<reference evidence="5 6" key="1">
    <citation type="submission" date="2020-08" db="EMBL/GenBank/DDBJ databases">
        <title>Complete genome sequence of Entomobacter blattae G55GP.</title>
        <authorList>
            <person name="Poehlein A."/>
            <person name="Guzman J."/>
            <person name="Daniel R."/>
            <person name="Vilcinskas A."/>
        </authorList>
    </citation>
    <scope>NUCLEOTIDE SEQUENCE [LARGE SCALE GENOMIC DNA]</scope>
    <source>
        <strain evidence="5 6">G55GP</strain>
    </source>
</reference>
<evidence type="ECO:0000259" key="4">
    <source>
        <dbReference type="PROSITE" id="PS50110"/>
    </source>
</evidence>
<feature type="domain" description="Response regulatory" evidence="4">
    <location>
        <begin position="4"/>
        <end position="113"/>
    </location>
</feature>
<evidence type="ECO:0000313" key="5">
    <source>
        <dbReference type="EMBL" id="QNT77373.1"/>
    </source>
</evidence>
<evidence type="ECO:0000256" key="2">
    <source>
        <dbReference type="ARBA" id="ARBA00023012"/>
    </source>
</evidence>
<evidence type="ECO:0000256" key="3">
    <source>
        <dbReference type="PROSITE-ProRule" id="PRU00169"/>
    </source>
</evidence>
<keyword evidence="6" id="KW-1185">Reference proteome</keyword>
<dbReference type="Proteomes" id="UP000516349">
    <property type="component" value="Chromosome"/>
</dbReference>
<dbReference type="PROSITE" id="PS50110">
    <property type="entry name" value="RESPONSE_REGULATORY"/>
    <property type="match status" value="1"/>
</dbReference>
<dbReference type="AlphaFoldDB" id="A0A7H1NNL3"/>
<dbReference type="InterPro" id="IPR050595">
    <property type="entry name" value="Bact_response_regulator"/>
</dbReference>
<keyword evidence="1 3" id="KW-0597">Phosphoprotein</keyword>
<protein>
    <submittedName>
        <fullName evidence="5">Response regulator receiver domain protein</fullName>
    </submittedName>
</protein>
<dbReference type="EMBL" id="CP060244">
    <property type="protein sequence ID" value="QNT77373.1"/>
    <property type="molecule type" value="Genomic_DNA"/>
</dbReference>
<feature type="modified residue" description="4-aspartylphosphate" evidence="3">
    <location>
        <position position="53"/>
    </location>
</feature>
<dbReference type="RefSeq" id="WP_203413858.1">
    <property type="nucleotide sequence ID" value="NZ_CP060244.1"/>
</dbReference>
<dbReference type="Gene3D" id="3.40.50.2300">
    <property type="match status" value="1"/>
</dbReference>
<organism evidence="5 6">
    <name type="scientific">Entomobacter blattae</name>
    <dbReference type="NCBI Taxonomy" id="2762277"/>
    <lineage>
        <taxon>Bacteria</taxon>
        <taxon>Pseudomonadati</taxon>
        <taxon>Pseudomonadota</taxon>
        <taxon>Alphaproteobacteria</taxon>
        <taxon>Acetobacterales</taxon>
        <taxon>Acetobacteraceae</taxon>
        <taxon>Entomobacter</taxon>
    </lineage>
</organism>
<dbReference type="GO" id="GO:0000160">
    <property type="term" value="P:phosphorelay signal transduction system"/>
    <property type="evidence" value="ECO:0007669"/>
    <property type="project" value="UniProtKB-KW"/>
</dbReference>
<dbReference type="PANTHER" id="PTHR44591">
    <property type="entry name" value="STRESS RESPONSE REGULATOR PROTEIN 1"/>
    <property type="match status" value="1"/>
</dbReference>
<dbReference type="Pfam" id="PF00072">
    <property type="entry name" value="Response_reg"/>
    <property type="match status" value="1"/>
</dbReference>
<dbReference type="SUPFAM" id="SSF52172">
    <property type="entry name" value="CheY-like"/>
    <property type="match status" value="1"/>
</dbReference>
<name>A0A7H1NNL3_9PROT</name>
<dbReference type="PANTHER" id="PTHR44591:SF14">
    <property type="entry name" value="PROTEIN PILG"/>
    <property type="match status" value="1"/>
</dbReference>
<accession>A0A7H1NNL3</accession>
<dbReference type="InterPro" id="IPR001789">
    <property type="entry name" value="Sig_transdc_resp-reg_receiver"/>
</dbReference>